<organism evidence="1 2">
    <name type="scientific">Mycena sanguinolenta</name>
    <dbReference type="NCBI Taxonomy" id="230812"/>
    <lineage>
        <taxon>Eukaryota</taxon>
        <taxon>Fungi</taxon>
        <taxon>Dikarya</taxon>
        <taxon>Basidiomycota</taxon>
        <taxon>Agaricomycotina</taxon>
        <taxon>Agaricomycetes</taxon>
        <taxon>Agaricomycetidae</taxon>
        <taxon>Agaricales</taxon>
        <taxon>Marasmiineae</taxon>
        <taxon>Mycenaceae</taxon>
        <taxon>Mycena</taxon>
    </lineage>
</organism>
<sequence length="270" mass="29573">MSYRQYWERTAPSSLCLPLAHQYPCTRSAHREPPLCPCVIHCVRLGPSREQRDFLALRLRHFCAAADDYADTGTFPDSPHLQIETVPWTRRCEDQFQDAKIQQEECGLGAPRRTALIHEYRNPQTLVHARLPLDGPPRSNARNSITPSFGDLSTTSSSSSYPHLLVRLRLLLALLTRSTAAPRALAARVLQPACVALAYARSSAVLRALFPVVSVRAHPAGTPRALPLVPHTMAPAWGRGSAPLHAIATTTPALQAPQHTATAAVRGGQR</sequence>
<dbReference type="Proteomes" id="UP000623467">
    <property type="component" value="Unassembled WGS sequence"/>
</dbReference>
<dbReference type="AlphaFoldDB" id="A0A8H6XJP2"/>
<protein>
    <submittedName>
        <fullName evidence="1">Uncharacterized protein</fullName>
    </submittedName>
</protein>
<reference evidence="1" key="1">
    <citation type="submission" date="2020-05" db="EMBL/GenBank/DDBJ databases">
        <title>Mycena genomes resolve the evolution of fungal bioluminescence.</title>
        <authorList>
            <person name="Tsai I.J."/>
        </authorList>
    </citation>
    <scope>NUCLEOTIDE SEQUENCE</scope>
    <source>
        <strain evidence="1">160909Yilan</strain>
    </source>
</reference>
<comment type="caution">
    <text evidence="1">The sequence shown here is derived from an EMBL/GenBank/DDBJ whole genome shotgun (WGS) entry which is preliminary data.</text>
</comment>
<name>A0A8H6XJP2_9AGAR</name>
<proteinExistence type="predicted"/>
<gene>
    <name evidence="1" type="ORF">MSAN_02045000</name>
</gene>
<dbReference type="EMBL" id="JACAZH010000026">
    <property type="protein sequence ID" value="KAF7341894.1"/>
    <property type="molecule type" value="Genomic_DNA"/>
</dbReference>
<evidence type="ECO:0000313" key="2">
    <source>
        <dbReference type="Proteomes" id="UP000623467"/>
    </source>
</evidence>
<evidence type="ECO:0000313" key="1">
    <source>
        <dbReference type="EMBL" id="KAF7341894.1"/>
    </source>
</evidence>
<keyword evidence="2" id="KW-1185">Reference proteome</keyword>
<accession>A0A8H6XJP2</accession>